<gene>
    <name evidence="2" type="ORF">OSTQU699_LOCUS9390</name>
</gene>
<evidence type="ECO:0000313" key="3">
    <source>
        <dbReference type="Proteomes" id="UP000708148"/>
    </source>
</evidence>
<evidence type="ECO:0000256" key="1">
    <source>
        <dbReference type="SAM" id="MobiDB-lite"/>
    </source>
</evidence>
<sequence length="323" mass="33384">MSMASHLDTVAVILSPRRGPVVFPTQVEVPDAQGAKLFIAKAEHAGATIAHADRGLVEYSHRPDIAVFATRPHRQCSGGLVRPLLVHNTPRISHCSIWKQLTSTPRRMPSSVSWDRRGEESGGHGASPLGVVRGVATGIVWDDAPASICADGAVRIGESSMGGRRDRRAQCAANARAAPAMGIPVNGAVMGLCGEHARGTGDLSEGEVAGRFTGRGGPVMGPRGGCGDGSVDLSEAEVAGQLAGRDGPVFAPGDDEEPEVHFIATIEAYAPGLGAEPRSGLPRGSDGSRASGRGGVGSRAQARQSVEADMSLPLRHLLGLWGV</sequence>
<reference evidence="2" key="1">
    <citation type="submission" date="2020-12" db="EMBL/GenBank/DDBJ databases">
        <authorList>
            <person name="Iha C."/>
        </authorList>
    </citation>
    <scope>NUCLEOTIDE SEQUENCE</scope>
</reference>
<accession>A0A8S1J9K3</accession>
<protein>
    <submittedName>
        <fullName evidence="2">Uncharacterized protein</fullName>
    </submittedName>
</protein>
<evidence type="ECO:0000313" key="2">
    <source>
        <dbReference type="EMBL" id="CAD7704033.1"/>
    </source>
</evidence>
<dbReference type="AlphaFoldDB" id="A0A8S1J9K3"/>
<proteinExistence type="predicted"/>
<organism evidence="2 3">
    <name type="scientific">Ostreobium quekettii</name>
    <dbReference type="NCBI Taxonomy" id="121088"/>
    <lineage>
        <taxon>Eukaryota</taxon>
        <taxon>Viridiplantae</taxon>
        <taxon>Chlorophyta</taxon>
        <taxon>core chlorophytes</taxon>
        <taxon>Ulvophyceae</taxon>
        <taxon>TCBD clade</taxon>
        <taxon>Bryopsidales</taxon>
        <taxon>Ostreobineae</taxon>
        <taxon>Ostreobiaceae</taxon>
        <taxon>Ostreobium</taxon>
    </lineage>
</organism>
<dbReference type="Proteomes" id="UP000708148">
    <property type="component" value="Unassembled WGS sequence"/>
</dbReference>
<dbReference type="EMBL" id="CAJHUC010002598">
    <property type="protein sequence ID" value="CAD7704033.1"/>
    <property type="molecule type" value="Genomic_DNA"/>
</dbReference>
<feature type="region of interest" description="Disordered" evidence="1">
    <location>
        <begin position="106"/>
        <end position="129"/>
    </location>
</feature>
<keyword evidence="3" id="KW-1185">Reference proteome</keyword>
<comment type="caution">
    <text evidence="2">The sequence shown here is derived from an EMBL/GenBank/DDBJ whole genome shotgun (WGS) entry which is preliminary data.</text>
</comment>
<feature type="region of interest" description="Disordered" evidence="1">
    <location>
        <begin position="273"/>
        <end position="304"/>
    </location>
</feature>
<name>A0A8S1J9K3_9CHLO</name>